<dbReference type="RefSeq" id="XP_020047706.1">
    <property type="nucleotide sequence ID" value="XM_020190481.1"/>
</dbReference>
<evidence type="ECO:0000256" key="3">
    <source>
        <dbReference type="ARBA" id="ARBA00022703"/>
    </source>
</evidence>
<keyword evidence="9" id="KW-1185">Reference proteome</keyword>
<dbReference type="GO" id="GO:0004197">
    <property type="term" value="F:cysteine-type endopeptidase activity"/>
    <property type="evidence" value="ECO:0007669"/>
    <property type="project" value="InterPro"/>
</dbReference>
<keyword evidence="4" id="KW-0378">Hydrolase</keyword>
<evidence type="ECO:0000256" key="1">
    <source>
        <dbReference type="ARBA" id="ARBA00009005"/>
    </source>
</evidence>
<dbReference type="Pfam" id="PF00656">
    <property type="entry name" value="Peptidase_C14"/>
    <property type="match status" value="1"/>
</dbReference>
<keyword evidence="4" id="KW-0645">Protease</keyword>
<evidence type="ECO:0000256" key="5">
    <source>
        <dbReference type="ARBA" id="ARBA00023145"/>
    </source>
</evidence>
<comment type="similarity">
    <text evidence="1">Belongs to the peptidase C14B family.</text>
</comment>
<evidence type="ECO:0000256" key="4">
    <source>
        <dbReference type="ARBA" id="ARBA00022807"/>
    </source>
</evidence>
<dbReference type="AlphaFoldDB" id="A0A1D2VIF4"/>
<dbReference type="InterPro" id="IPR029030">
    <property type="entry name" value="Caspase-like_dom_sf"/>
</dbReference>
<dbReference type="EMBL" id="KV454479">
    <property type="protein sequence ID" value="ODV61399.1"/>
    <property type="molecule type" value="Genomic_DNA"/>
</dbReference>
<evidence type="ECO:0000256" key="6">
    <source>
        <dbReference type="SAM" id="MobiDB-lite"/>
    </source>
</evidence>
<dbReference type="InParanoid" id="A0A1D2VIF4"/>
<name>A0A1D2VIF4_9ASCO</name>
<reference evidence="9" key="1">
    <citation type="submission" date="2016-05" db="EMBL/GenBank/DDBJ databases">
        <title>Comparative genomics of biotechnologically important yeasts.</title>
        <authorList>
            <consortium name="DOE Joint Genome Institute"/>
            <person name="Riley R."/>
            <person name="Haridas S."/>
            <person name="Wolfe K.H."/>
            <person name="Lopes M.R."/>
            <person name="Hittinger C.T."/>
            <person name="Goker M."/>
            <person name="Salamov A."/>
            <person name="Wisecaver J."/>
            <person name="Long T.M."/>
            <person name="Aerts A.L."/>
            <person name="Barry K."/>
            <person name="Choi C."/>
            <person name="Clum A."/>
            <person name="Coughlan A.Y."/>
            <person name="Deshpande S."/>
            <person name="Douglass A.P."/>
            <person name="Hanson S.J."/>
            <person name="Klenk H.-P."/>
            <person name="Labutti K."/>
            <person name="Lapidus A."/>
            <person name="Lindquist E."/>
            <person name="Lipzen A."/>
            <person name="Meier-Kolthoff J.P."/>
            <person name="Ohm R.A."/>
            <person name="Otillar R.P."/>
            <person name="Pangilinan J."/>
            <person name="Peng Y."/>
            <person name="Rokas A."/>
            <person name="Rosa C.A."/>
            <person name="Scheuner C."/>
            <person name="Sibirny A.A."/>
            <person name="Slot J.C."/>
            <person name="Stielow J.B."/>
            <person name="Sun H."/>
            <person name="Kurtzman C.P."/>
            <person name="Blackwell M."/>
            <person name="Grigoriev I.V."/>
            <person name="Jeffries T.W."/>
        </authorList>
    </citation>
    <scope>NUCLEOTIDE SEQUENCE [LARGE SCALE GENOMIC DNA]</scope>
    <source>
        <strain evidence="9">DSM 1968</strain>
    </source>
</reference>
<keyword evidence="4" id="KW-0788">Thiol protease</keyword>
<feature type="region of interest" description="Disordered" evidence="6">
    <location>
        <begin position="1"/>
        <end position="61"/>
    </location>
</feature>
<dbReference type="SUPFAM" id="SSF52129">
    <property type="entry name" value="Caspase-like"/>
    <property type="match status" value="1"/>
</dbReference>
<proteinExistence type="inferred from homology"/>
<dbReference type="GeneID" id="30964117"/>
<evidence type="ECO:0000259" key="7">
    <source>
        <dbReference type="Pfam" id="PF00656"/>
    </source>
</evidence>
<keyword evidence="5" id="KW-0865">Zymogen</keyword>
<dbReference type="PANTHER" id="PTHR48104">
    <property type="entry name" value="METACASPASE-4"/>
    <property type="match status" value="1"/>
</dbReference>
<dbReference type="GO" id="GO:0006915">
    <property type="term" value="P:apoptotic process"/>
    <property type="evidence" value="ECO:0007669"/>
    <property type="project" value="UniProtKB-KW"/>
</dbReference>
<evidence type="ECO:0000313" key="9">
    <source>
        <dbReference type="Proteomes" id="UP000095038"/>
    </source>
</evidence>
<feature type="compositionally biased region" description="Pro residues" evidence="6">
    <location>
        <begin position="39"/>
        <end position="50"/>
    </location>
</feature>
<accession>A0A1D2VIF4</accession>
<dbReference type="InterPro" id="IPR050452">
    <property type="entry name" value="Metacaspase"/>
</dbReference>
<keyword evidence="3" id="KW-0053">Apoptosis</keyword>
<protein>
    <recommendedName>
        <fullName evidence="2">Metacaspase-1</fullName>
    </recommendedName>
</protein>
<sequence>MSNRKNKYQSPQGPPPGGPPGRSGGRPPPGRPGASGKPPGKPPGRPPVGAPPGYGGYGTNTFSIFQQQGVGSNVKIQPGHNIRNINESNQLFDSKIKNYDYKYSNCQGKRKALLIGINYIGTKNKLNGCINDVKNVEQFLIENGYQEDDIVKLVDTANFERAIPTRTNIIDAMEWLVKDAKENDSLFFHFSGHGGLTEDKNNIEYDGFAQVIYPLDFETNGSIIDYDLHTLLVKPLPKGCRLTTIFDCCHSGSILNLPYMYSTKGVIKQPNILAEVQDGLIDTVTSSLLSGTFQATKLLTLVGTAAFKKFNNDKIFEQQKKTNTSPADVISLSGCKDNQTSADSKIGGMATGAMSYAFMKVMNSGQAQSYISLLNNIREILDGQYSQKPQLSASHPIDVNIKFIF</sequence>
<dbReference type="Gene3D" id="3.40.50.12660">
    <property type="match status" value="1"/>
</dbReference>
<evidence type="ECO:0000256" key="2">
    <source>
        <dbReference type="ARBA" id="ARBA00016994"/>
    </source>
</evidence>
<dbReference type="Proteomes" id="UP000095038">
    <property type="component" value="Unassembled WGS sequence"/>
</dbReference>
<dbReference type="PANTHER" id="PTHR48104:SF30">
    <property type="entry name" value="METACASPASE-1"/>
    <property type="match status" value="1"/>
</dbReference>
<dbReference type="GO" id="GO:0005737">
    <property type="term" value="C:cytoplasm"/>
    <property type="evidence" value="ECO:0007669"/>
    <property type="project" value="TreeGrafter"/>
</dbReference>
<dbReference type="OrthoDB" id="3223806at2759"/>
<dbReference type="GO" id="GO:0006508">
    <property type="term" value="P:proteolysis"/>
    <property type="evidence" value="ECO:0007669"/>
    <property type="project" value="InterPro"/>
</dbReference>
<evidence type="ECO:0000313" key="8">
    <source>
        <dbReference type="EMBL" id="ODV61399.1"/>
    </source>
</evidence>
<feature type="domain" description="Peptidase C14 caspase" evidence="7">
    <location>
        <begin position="109"/>
        <end position="395"/>
    </location>
</feature>
<dbReference type="InterPro" id="IPR011600">
    <property type="entry name" value="Pept_C14_caspase"/>
</dbReference>
<organism evidence="8 9">
    <name type="scientific">Ascoidea rubescens DSM 1968</name>
    <dbReference type="NCBI Taxonomy" id="1344418"/>
    <lineage>
        <taxon>Eukaryota</taxon>
        <taxon>Fungi</taxon>
        <taxon>Dikarya</taxon>
        <taxon>Ascomycota</taxon>
        <taxon>Saccharomycotina</taxon>
        <taxon>Saccharomycetes</taxon>
        <taxon>Ascoideaceae</taxon>
        <taxon>Ascoidea</taxon>
    </lineage>
</organism>
<gene>
    <name evidence="8" type="ORF">ASCRUDRAFT_33987</name>
</gene>
<dbReference type="FunCoup" id="A0A1D2VIF4">
    <property type="interactions" value="379"/>
</dbReference>